<name>A0A9J6BCX0_POLVA</name>
<keyword evidence="5" id="KW-0175">Coiled coil</keyword>
<dbReference type="PANTHER" id="PTHR13083">
    <property type="entry name" value="WD REPEAT-CONTAINING PROTEIN 91"/>
    <property type="match status" value="1"/>
</dbReference>
<dbReference type="PANTHER" id="PTHR13083:SF3">
    <property type="entry name" value="WD REPEAT-CONTAINING PROTEIN 91"/>
    <property type="match status" value="1"/>
</dbReference>
<feature type="region of interest" description="Disordered" evidence="6">
    <location>
        <begin position="283"/>
        <end position="316"/>
    </location>
</feature>
<protein>
    <recommendedName>
        <fullName evidence="7">ARMC9 CTLH-like domain-containing protein</fullName>
    </recommendedName>
</protein>
<reference evidence="8" key="1">
    <citation type="submission" date="2021-03" db="EMBL/GenBank/DDBJ databases">
        <title>Chromosome level genome of the anhydrobiotic midge Polypedilum vanderplanki.</title>
        <authorList>
            <person name="Yoshida Y."/>
            <person name="Kikawada T."/>
            <person name="Gusev O."/>
        </authorList>
    </citation>
    <scope>NUCLEOTIDE SEQUENCE</scope>
    <source>
        <strain evidence="8">NIAS01</strain>
        <tissue evidence="8">Whole body or cell culture</tissue>
    </source>
</reference>
<dbReference type="GO" id="GO:0141039">
    <property type="term" value="F:phosphatidylinositol 3-kinase inhibitor activity"/>
    <property type="evidence" value="ECO:0007669"/>
    <property type="project" value="InterPro"/>
</dbReference>
<evidence type="ECO:0000313" key="8">
    <source>
        <dbReference type="EMBL" id="KAG5667554.1"/>
    </source>
</evidence>
<organism evidence="8 9">
    <name type="scientific">Polypedilum vanderplanki</name>
    <name type="common">Sleeping chironomid midge</name>
    <dbReference type="NCBI Taxonomy" id="319348"/>
    <lineage>
        <taxon>Eukaryota</taxon>
        <taxon>Metazoa</taxon>
        <taxon>Ecdysozoa</taxon>
        <taxon>Arthropoda</taxon>
        <taxon>Hexapoda</taxon>
        <taxon>Insecta</taxon>
        <taxon>Pterygota</taxon>
        <taxon>Neoptera</taxon>
        <taxon>Endopterygota</taxon>
        <taxon>Diptera</taxon>
        <taxon>Nematocera</taxon>
        <taxon>Chironomoidea</taxon>
        <taxon>Chironomidae</taxon>
        <taxon>Chironominae</taxon>
        <taxon>Polypedilum</taxon>
        <taxon>Polypedilum</taxon>
    </lineage>
</organism>
<feature type="coiled-coil region" evidence="5">
    <location>
        <begin position="177"/>
        <end position="204"/>
    </location>
</feature>
<evidence type="ECO:0000256" key="5">
    <source>
        <dbReference type="SAM" id="Coils"/>
    </source>
</evidence>
<dbReference type="InterPro" id="IPR039724">
    <property type="entry name" value="WDR91"/>
</dbReference>
<dbReference type="Proteomes" id="UP001107558">
    <property type="component" value="Chromosome 4"/>
</dbReference>
<dbReference type="EMBL" id="JADBJN010000004">
    <property type="protein sequence ID" value="KAG5667554.1"/>
    <property type="molecule type" value="Genomic_DNA"/>
</dbReference>
<dbReference type="GO" id="GO:0031902">
    <property type="term" value="C:late endosome membrane"/>
    <property type="evidence" value="ECO:0007669"/>
    <property type="project" value="TreeGrafter"/>
</dbReference>
<evidence type="ECO:0000256" key="6">
    <source>
        <dbReference type="SAM" id="MobiDB-lite"/>
    </source>
</evidence>
<dbReference type="AlphaFoldDB" id="A0A9J6BCX0"/>
<sequence>MAHMQNIEVLVREFLAYRGFFTSLKYFESECKSDKSKSFRVDKIIESIQVAINASDLQELRDIWKNLDNFFFSKLEQNYAEAVKKLESGIFKIYLVAAHNSGRSERIAEFFVKMANEIHAQNDWREWFYFQYCKNPEEHSTFTVYFTKSYQDTLFLSLHNFLATIFQSMPLPTLMRIESETAQIKKLQEENSKLRQRLQMTLSQQQQVQTGMVGSLGGHQHQSRQQIFMDKKTRIGNATNPNEIIPFDIQPPAHLVDDFFIIAQESLSISENQSRGFKSIIRNISSGTSPVMGRKESSQDGSKGSKRSGSVGNSRQ</sequence>
<keyword evidence="9" id="KW-1185">Reference proteome</keyword>
<evidence type="ECO:0000256" key="2">
    <source>
        <dbReference type="ARBA" id="ARBA00004603"/>
    </source>
</evidence>
<dbReference type="GO" id="GO:0045022">
    <property type="term" value="P:early endosome to late endosome transport"/>
    <property type="evidence" value="ECO:0007669"/>
    <property type="project" value="InterPro"/>
</dbReference>
<dbReference type="OrthoDB" id="193023at2759"/>
<evidence type="ECO:0000313" key="9">
    <source>
        <dbReference type="Proteomes" id="UP001107558"/>
    </source>
</evidence>
<evidence type="ECO:0000259" key="7">
    <source>
        <dbReference type="Pfam" id="PF23138"/>
    </source>
</evidence>
<keyword evidence="4" id="KW-0967">Endosome</keyword>
<comment type="subcellular location">
    <subcellularLocation>
        <location evidence="1">Early endosome</location>
    </subcellularLocation>
    <subcellularLocation>
        <location evidence="2">Late endosome</location>
    </subcellularLocation>
</comment>
<dbReference type="GO" id="GO:0031901">
    <property type="term" value="C:early endosome membrane"/>
    <property type="evidence" value="ECO:0007669"/>
    <property type="project" value="TreeGrafter"/>
</dbReference>
<dbReference type="InterPro" id="IPR056327">
    <property type="entry name" value="ARMC9_CTLH-like_dom"/>
</dbReference>
<proteinExistence type="inferred from homology"/>
<comment type="similarity">
    <text evidence="3">Belongs to the WD repeat WDR91 family.</text>
</comment>
<evidence type="ECO:0000256" key="4">
    <source>
        <dbReference type="ARBA" id="ARBA00022753"/>
    </source>
</evidence>
<gene>
    <name evidence="8" type="ORF">PVAND_015533</name>
</gene>
<evidence type="ECO:0000256" key="1">
    <source>
        <dbReference type="ARBA" id="ARBA00004412"/>
    </source>
</evidence>
<dbReference type="Pfam" id="PF23138">
    <property type="entry name" value="CTLH_Armc9"/>
    <property type="match status" value="1"/>
</dbReference>
<feature type="compositionally biased region" description="Low complexity" evidence="6">
    <location>
        <begin position="299"/>
        <end position="316"/>
    </location>
</feature>
<comment type="caution">
    <text evidence="8">The sequence shown here is derived from an EMBL/GenBank/DDBJ whole genome shotgun (WGS) entry which is preliminary data.</text>
</comment>
<accession>A0A9J6BCX0</accession>
<feature type="domain" description="ARMC9 CTLH-like" evidence="7">
    <location>
        <begin position="52"/>
        <end position="167"/>
    </location>
</feature>
<dbReference type="GO" id="GO:0051898">
    <property type="term" value="P:negative regulation of phosphatidylinositol 3-kinase/protein kinase B signal transduction"/>
    <property type="evidence" value="ECO:0007669"/>
    <property type="project" value="InterPro"/>
</dbReference>
<evidence type="ECO:0000256" key="3">
    <source>
        <dbReference type="ARBA" id="ARBA00006128"/>
    </source>
</evidence>